<dbReference type="SUPFAM" id="SSF54593">
    <property type="entry name" value="Glyoxalase/Bleomycin resistance protein/Dihydroxybiphenyl dioxygenase"/>
    <property type="match status" value="1"/>
</dbReference>
<evidence type="ECO:0000313" key="3">
    <source>
        <dbReference type="Proteomes" id="UP000032232"/>
    </source>
</evidence>
<dbReference type="AlphaFoldDB" id="A0A0D1EEC3"/>
<reference evidence="2 3" key="1">
    <citation type="submission" date="2015-02" db="EMBL/GenBank/DDBJ databases">
        <title>Genome Sequence of Jannaschia aquimarina DSM28248, a member of the Roseobacter clade.</title>
        <authorList>
            <person name="Voget S."/>
            <person name="Daniel R."/>
        </authorList>
    </citation>
    <scope>NUCLEOTIDE SEQUENCE [LARGE SCALE GENOMIC DNA]</scope>
    <source>
        <strain evidence="2 3">GSW-M26</strain>
    </source>
</reference>
<dbReference type="InterPro" id="IPR037523">
    <property type="entry name" value="VOC_core"/>
</dbReference>
<dbReference type="RefSeq" id="WP_043919110.1">
    <property type="nucleotide sequence ID" value="NZ_FZPF01000004.1"/>
</dbReference>
<dbReference type="OrthoDB" id="9794917at2"/>
<proteinExistence type="predicted"/>
<accession>A0A0D1EEC3</accession>
<organism evidence="2 3">
    <name type="scientific">Jannaschia aquimarina</name>
    <dbReference type="NCBI Taxonomy" id="935700"/>
    <lineage>
        <taxon>Bacteria</taxon>
        <taxon>Pseudomonadati</taxon>
        <taxon>Pseudomonadota</taxon>
        <taxon>Alphaproteobacteria</taxon>
        <taxon>Rhodobacterales</taxon>
        <taxon>Roseobacteraceae</taxon>
        <taxon>Jannaschia</taxon>
    </lineage>
</organism>
<dbReference type="PANTHER" id="PTHR36437:SF2">
    <property type="entry name" value="GLYOXALASE_BLEOMYCIN RESISTANCE PROTEIN_DIOXYGENASE"/>
    <property type="match status" value="1"/>
</dbReference>
<dbReference type="Gene3D" id="3.10.180.10">
    <property type="entry name" value="2,3-Dihydroxybiphenyl 1,2-Dioxygenase, domain 1"/>
    <property type="match status" value="1"/>
</dbReference>
<dbReference type="EMBL" id="JYFE01000041">
    <property type="protein sequence ID" value="KIT16059.1"/>
    <property type="molecule type" value="Genomic_DNA"/>
</dbReference>
<dbReference type="PATRIC" id="fig|935700.4.peg.2399"/>
<dbReference type="PANTHER" id="PTHR36437">
    <property type="entry name" value="GLYOXALASE/BLEOMYCIN RESISTANCE PROTEIN/DIOXYGENASE"/>
    <property type="match status" value="1"/>
</dbReference>
<dbReference type="Pfam" id="PF00903">
    <property type="entry name" value="Glyoxalase"/>
    <property type="match status" value="1"/>
</dbReference>
<protein>
    <submittedName>
        <fullName evidence="2">Glyoxalase-like domain protein</fullName>
    </submittedName>
</protein>
<dbReference type="Proteomes" id="UP000032232">
    <property type="component" value="Unassembled WGS sequence"/>
</dbReference>
<comment type="caution">
    <text evidence="2">The sequence shown here is derived from an EMBL/GenBank/DDBJ whole genome shotgun (WGS) entry which is preliminary data.</text>
</comment>
<evidence type="ECO:0000259" key="1">
    <source>
        <dbReference type="PROSITE" id="PS51819"/>
    </source>
</evidence>
<sequence>MKLGLFALLVPDYDPALAFFVGGLGWTCLVDEDQGRKRWVVVEAPAGGKLLLARAEGAQRDAIGTQFGGRVGLFLETDDFDRDAVAIKAAGGHFEEAPRDEPYGRVAVWRDPWGNRWDLIQPGTTTPLER</sequence>
<dbReference type="InterPro" id="IPR004360">
    <property type="entry name" value="Glyas_Fos-R_dOase_dom"/>
</dbReference>
<name>A0A0D1EEC3_9RHOB</name>
<dbReference type="PROSITE" id="PS51819">
    <property type="entry name" value="VOC"/>
    <property type="match status" value="1"/>
</dbReference>
<dbReference type="InterPro" id="IPR029068">
    <property type="entry name" value="Glyas_Bleomycin-R_OHBP_Dase"/>
</dbReference>
<feature type="domain" description="VOC" evidence="1">
    <location>
        <begin position="2"/>
        <end position="122"/>
    </location>
</feature>
<keyword evidence="3" id="KW-1185">Reference proteome</keyword>
<dbReference type="STRING" id="935700.jaqu_23310"/>
<gene>
    <name evidence="2" type="ORF">jaqu_23310</name>
</gene>
<evidence type="ECO:0000313" key="2">
    <source>
        <dbReference type="EMBL" id="KIT16059.1"/>
    </source>
</evidence>